<dbReference type="Proteomes" id="UP000285860">
    <property type="component" value="Unassembled WGS sequence"/>
</dbReference>
<gene>
    <name evidence="1" type="ORF">BFJ68_g9506</name>
</gene>
<dbReference type="EMBL" id="MRCY01000047">
    <property type="protein sequence ID" value="RKL08159.1"/>
    <property type="molecule type" value="Genomic_DNA"/>
</dbReference>
<accession>A0A420QTV2</accession>
<dbReference type="VEuPathDB" id="FungiDB:FOXG_15819"/>
<comment type="caution">
    <text evidence="1">The sequence shown here is derived from an EMBL/GenBank/DDBJ whole genome shotgun (WGS) entry which is preliminary data.</text>
</comment>
<dbReference type="VEuPathDB" id="FungiDB:FOC1_g10006201"/>
<sequence>MSECEEEWREILDEDRELIDQLQALDEEFGDAFDRQHLSIGEFLRGYWLTRMKEVIADLNKPLDDDDRYDLWEAGVVLEEDDADDSKCCIVNTEDEL</sequence>
<dbReference type="VEuPathDB" id="FungiDB:FOMG_16752"/>
<protein>
    <submittedName>
        <fullName evidence="1">Uncharacterized protein</fullName>
    </submittedName>
</protein>
<dbReference type="AlphaFoldDB" id="A0A420QTV2"/>
<proteinExistence type="predicted"/>
<dbReference type="VEuPathDB" id="FungiDB:FOZG_17091"/>
<evidence type="ECO:0000313" key="1">
    <source>
        <dbReference type="EMBL" id="RKL08159.1"/>
    </source>
</evidence>
<organism evidence="1 2">
    <name type="scientific">Fusarium oxysporum</name>
    <name type="common">Fusarium vascular wilt</name>
    <dbReference type="NCBI Taxonomy" id="5507"/>
    <lineage>
        <taxon>Eukaryota</taxon>
        <taxon>Fungi</taxon>
        <taxon>Dikarya</taxon>
        <taxon>Ascomycota</taxon>
        <taxon>Pezizomycotina</taxon>
        <taxon>Sordariomycetes</taxon>
        <taxon>Hypocreomycetidae</taxon>
        <taxon>Hypocreales</taxon>
        <taxon>Nectriaceae</taxon>
        <taxon>Fusarium</taxon>
        <taxon>Fusarium oxysporum species complex</taxon>
    </lineage>
</organism>
<reference evidence="1 2" key="1">
    <citation type="journal article" date="2018" name="Sci. Rep.">
        <title>Characterisation of pathogen-specific regions and novel effector candidates in Fusarium oxysporum f. sp. cepae.</title>
        <authorList>
            <person name="Armitage A.D."/>
            <person name="Taylor A."/>
            <person name="Sobczyk M.K."/>
            <person name="Baxter L."/>
            <person name="Greenfield B.P."/>
            <person name="Bates H.J."/>
            <person name="Wilson F."/>
            <person name="Jackson A.C."/>
            <person name="Ott S."/>
            <person name="Harrison R.J."/>
            <person name="Clarkson J.P."/>
        </authorList>
    </citation>
    <scope>NUCLEOTIDE SEQUENCE [LARGE SCALE GENOMIC DNA]</scope>
    <source>
        <strain evidence="1 2">Fo_A28</strain>
    </source>
</reference>
<evidence type="ECO:0000313" key="2">
    <source>
        <dbReference type="Proteomes" id="UP000285860"/>
    </source>
</evidence>
<name>A0A420QTV2_FUSOX</name>